<dbReference type="GO" id="GO:0030667">
    <property type="term" value="C:secretory granule membrane"/>
    <property type="evidence" value="ECO:0007669"/>
    <property type="project" value="TreeGrafter"/>
</dbReference>
<organism evidence="3 4">
    <name type="scientific">Neophocaena asiaeorientalis asiaeorientalis</name>
    <name type="common">Yangtze finless porpoise</name>
    <name type="synonym">Neophocaena phocaenoides subsp. asiaeorientalis</name>
    <dbReference type="NCBI Taxonomy" id="1706337"/>
    <lineage>
        <taxon>Eukaryota</taxon>
        <taxon>Metazoa</taxon>
        <taxon>Chordata</taxon>
        <taxon>Craniata</taxon>
        <taxon>Vertebrata</taxon>
        <taxon>Euteleostomi</taxon>
        <taxon>Mammalia</taxon>
        <taxon>Eutheria</taxon>
        <taxon>Laurasiatheria</taxon>
        <taxon>Artiodactyla</taxon>
        <taxon>Whippomorpha</taxon>
        <taxon>Cetacea</taxon>
        <taxon>Odontoceti</taxon>
        <taxon>Phocoenidae</taxon>
        <taxon>Neophocaena</taxon>
    </lineage>
</organism>
<evidence type="ECO:0000256" key="1">
    <source>
        <dbReference type="ARBA" id="ARBA00023157"/>
    </source>
</evidence>
<evidence type="ECO:0000313" key="3">
    <source>
        <dbReference type="Proteomes" id="UP000252040"/>
    </source>
</evidence>
<dbReference type="GO" id="GO:0004500">
    <property type="term" value="F:dopamine beta-monooxygenase activity"/>
    <property type="evidence" value="ECO:0007669"/>
    <property type="project" value="InterPro"/>
</dbReference>
<accession>A0A341CGF7</accession>
<dbReference type="PANTHER" id="PTHR10157:SF31">
    <property type="entry name" value="DBH-LIKE MONOOXYGENASE PROTEIN 2-RELATED"/>
    <property type="match status" value="1"/>
</dbReference>
<protein>
    <submittedName>
        <fullName evidence="4">DBH-like monooxygenase protein 2</fullName>
    </submittedName>
</protein>
<dbReference type="Gene3D" id="2.60.120.230">
    <property type="match status" value="1"/>
</dbReference>
<keyword evidence="3" id="KW-1185">Reference proteome</keyword>
<proteinExistence type="predicted"/>
<dbReference type="InParanoid" id="A0A341CGF7"/>
<dbReference type="AlphaFoldDB" id="A0A341CGF7"/>
<evidence type="ECO:0000313" key="4">
    <source>
        <dbReference type="RefSeq" id="XP_024613846.1"/>
    </source>
</evidence>
<dbReference type="GO" id="GO:0005507">
    <property type="term" value="F:copper ion binding"/>
    <property type="evidence" value="ECO:0007669"/>
    <property type="project" value="TreeGrafter"/>
</dbReference>
<dbReference type="InterPro" id="IPR008977">
    <property type="entry name" value="PHM/PNGase_F_dom_sf"/>
</dbReference>
<gene>
    <name evidence="4" type="primary">LOC112408480</name>
</gene>
<dbReference type="KEGG" id="nasi:112408480"/>
<dbReference type="RefSeq" id="XP_024613846.1">
    <property type="nucleotide sequence ID" value="XM_024758078.1"/>
</dbReference>
<dbReference type="SUPFAM" id="SSF49742">
    <property type="entry name" value="PHM/PNGase F"/>
    <property type="match status" value="1"/>
</dbReference>
<reference evidence="4" key="1">
    <citation type="submission" date="2025-08" db="UniProtKB">
        <authorList>
            <consortium name="RefSeq"/>
        </authorList>
    </citation>
    <scope>IDENTIFICATION</scope>
    <source>
        <tissue evidence="4">Meat</tissue>
    </source>
</reference>
<dbReference type="GO" id="GO:0042420">
    <property type="term" value="P:dopamine catabolic process"/>
    <property type="evidence" value="ECO:0007669"/>
    <property type="project" value="TreeGrafter"/>
</dbReference>
<keyword evidence="1" id="KW-1015">Disulfide bond</keyword>
<dbReference type="GeneID" id="112408480"/>
<dbReference type="STRING" id="1706337.A0A341CGF7"/>
<dbReference type="InterPro" id="IPR024548">
    <property type="entry name" value="Cu2_monoox_C"/>
</dbReference>
<dbReference type="GO" id="GO:0005615">
    <property type="term" value="C:extracellular space"/>
    <property type="evidence" value="ECO:0007669"/>
    <property type="project" value="TreeGrafter"/>
</dbReference>
<dbReference type="Pfam" id="PF03712">
    <property type="entry name" value="Cu2_monoox_C"/>
    <property type="match status" value="1"/>
</dbReference>
<dbReference type="PANTHER" id="PTHR10157">
    <property type="entry name" value="DOPAMINE BETA HYDROXYLASE RELATED"/>
    <property type="match status" value="1"/>
</dbReference>
<sequence>MNGAPVPDIQVCSYLLHTHLAGRTLEPGGRHGWHWGKAGSALTTVSQEDCTSPSVSYFEPLFRSAQGDELLVGCHYQTLDRDSLTFGGPSTVNEMCLIYLFYYIRNNISSCMGYADIIYVAHVLGEEASDSMEGMMAMNNVEWTLENIKKAEKACEEAQQMVIIKTIDELVENTTGWIPEIIPAPRGPCLESSRGKAEPQDRTPVGFRAAPMALSGSSTATPRRLPLTALLFGQGAVSWLLATLRAGA</sequence>
<feature type="domain" description="Copper type II ascorbate-dependent monooxygenase C-terminal" evidence="2">
    <location>
        <begin position="9"/>
        <end position="119"/>
    </location>
</feature>
<dbReference type="GO" id="GO:0042421">
    <property type="term" value="P:norepinephrine biosynthetic process"/>
    <property type="evidence" value="ECO:0007669"/>
    <property type="project" value="TreeGrafter"/>
</dbReference>
<dbReference type="GO" id="GO:0006589">
    <property type="term" value="P:octopamine biosynthetic process"/>
    <property type="evidence" value="ECO:0007669"/>
    <property type="project" value="TreeGrafter"/>
</dbReference>
<dbReference type="Proteomes" id="UP000252040">
    <property type="component" value="Unplaced"/>
</dbReference>
<dbReference type="InterPro" id="IPR014784">
    <property type="entry name" value="Cu2_ascorb_mOase-like_C"/>
</dbReference>
<dbReference type="InterPro" id="IPR000945">
    <property type="entry name" value="DBH-like"/>
</dbReference>
<name>A0A341CGF7_NEOAA</name>
<evidence type="ECO:0000259" key="2">
    <source>
        <dbReference type="Pfam" id="PF03712"/>
    </source>
</evidence>